<feature type="region of interest" description="Disordered" evidence="1">
    <location>
        <begin position="1"/>
        <end position="53"/>
    </location>
</feature>
<evidence type="ECO:0000313" key="4">
    <source>
        <dbReference type="Proteomes" id="UP000826195"/>
    </source>
</evidence>
<dbReference type="Pfam" id="PF03372">
    <property type="entry name" value="Exo_endo_phos"/>
    <property type="match status" value="1"/>
</dbReference>
<feature type="compositionally biased region" description="Polar residues" evidence="1">
    <location>
        <begin position="113"/>
        <end position="127"/>
    </location>
</feature>
<feature type="region of interest" description="Disordered" evidence="1">
    <location>
        <begin position="214"/>
        <end position="252"/>
    </location>
</feature>
<organism evidence="3 4">
    <name type="scientific">Cotesia glomerata</name>
    <name type="common">Lepidopteran parasitic wasp</name>
    <name type="synonym">Apanteles glomeratus</name>
    <dbReference type="NCBI Taxonomy" id="32391"/>
    <lineage>
        <taxon>Eukaryota</taxon>
        <taxon>Metazoa</taxon>
        <taxon>Ecdysozoa</taxon>
        <taxon>Arthropoda</taxon>
        <taxon>Hexapoda</taxon>
        <taxon>Insecta</taxon>
        <taxon>Pterygota</taxon>
        <taxon>Neoptera</taxon>
        <taxon>Endopterygota</taxon>
        <taxon>Hymenoptera</taxon>
        <taxon>Apocrita</taxon>
        <taxon>Ichneumonoidea</taxon>
        <taxon>Braconidae</taxon>
        <taxon>Microgastrinae</taxon>
        <taxon>Cotesia</taxon>
    </lineage>
</organism>
<dbReference type="AlphaFoldDB" id="A0AAV7ITG7"/>
<gene>
    <name evidence="3" type="ORF">KQX54_018408</name>
</gene>
<evidence type="ECO:0000259" key="2">
    <source>
        <dbReference type="Pfam" id="PF03372"/>
    </source>
</evidence>
<evidence type="ECO:0000256" key="1">
    <source>
        <dbReference type="SAM" id="MobiDB-lite"/>
    </source>
</evidence>
<dbReference type="SUPFAM" id="SSF56219">
    <property type="entry name" value="DNase I-like"/>
    <property type="match status" value="1"/>
</dbReference>
<feature type="compositionally biased region" description="Basic and acidic residues" evidence="1">
    <location>
        <begin position="10"/>
        <end position="23"/>
    </location>
</feature>
<dbReference type="EMBL" id="JAHXZJ010000001">
    <property type="protein sequence ID" value="KAH0568114.1"/>
    <property type="molecule type" value="Genomic_DNA"/>
</dbReference>
<feature type="compositionally biased region" description="Basic and acidic residues" evidence="1">
    <location>
        <begin position="88"/>
        <end position="102"/>
    </location>
</feature>
<protein>
    <recommendedName>
        <fullName evidence="2">Endonuclease/exonuclease/phosphatase domain-containing protein</fullName>
    </recommendedName>
</protein>
<dbReference type="InterPro" id="IPR036691">
    <property type="entry name" value="Endo/exonu/phosph_ase_sf"/>
</dbReference>
<sequence>MVRNSFSLEESYKKWEKTQKDNTNKQTNITPNLKTSDRHNSLPNVDKEGFQYPKNPVKINSGITLQTAPADTANQYQVLDTDERIINSGKETDTMETDHGTDETNEQLKTTHDTSVSHPRTQRQQMLKHTDHLPSSYKMGATTKKQSTPVQKVPTRDKFKCANCGKNGHPASYAGCRFMKFKKISRNQARTQKNKSLERNIEAIYREVTPQNSYANAMRPSRDPFPPLKHRNQTNFQPFQGGPPPPPATENTRSQAYRLQPEYHQQQSQWPRDENPQQQNWANITNQISELTNVIKEMIMNNKPTVDNETSETSEPQGILTTLKFMAINANSLQHNVRRFELHNRLEQYNPDIVLISETKLNSSHYILSHKYKVIRTDRPNSKQGGGTAILIKNHIKHQVIRYPSSLKNETLEFTIIQLLQNTDSNKKIFIISSYATNSNRKTFIQELDDKYAMFYNV</sequence>
<feature type="region of interest" description="Disordered" evidence="1">
    <location>
        <begin position="88"/>
        <end position="154"/>
    </location>
</feature>
<dbReference type="Gene3D" id="3.60.10.10">
    <property type="entry name" value="Endonuclease/exonuclease/phosphatase"/>
    <property type="match status" value="1"/>
</dbReference>
<dbReference type="GO" id="GO:0003824">
    <property type="term" value="F:catalytic activity"/>
    <property type="evidence" value="ECO:0007669"/>
    <property type="project" value="InterPro"/>
</dbReference>
<proteinExistence type="predicted"/>
<evidence type="ECO:0000313" key="3">
    <source>
        <dbReference type="EMBL" id="KAH0568114.1"/>
    </source>
</evidence>
<keyword evidence="4" id="KW-1185">Reference proteome</keyword>
<accession>A0AAV7ITG7</accession>
<name>A0AAV7ITG7_COTGL</name>
<reference evidence="3 4" key="1">
    <citation type="journal article" date="2021" name="J. Hered.">
        <title>A chromosome-level genome assembly of the parasitoid wasp, Cotesia glomerata (Hymenoptera: Braconidae).</title>
        <authorList>
            <person name="Pinto B.J."/>
            <person name="Weis J.J."/>
            <person name="Gamble T."/>
            <person name="Ode P.J."/>
            <person name="Paul R."/>
            <person name="Zaspel J.M."/>
        </authorList>
    </citation>
    <scope>NUCLEOTIDE SEQUENCE [LARGE SCALE GENOMIC DNA]</scope>
    <source>
        <strain evidence="3">CgM1</strain>
    </source>
</reference>
<feature type="domain" description="Endonuclease/exonuclease/phosphatase" evidence="2">
    <location>
        <begin position="334"/>
        <end position="408"/>
    </location>
</feature>
<feature type="compositionally biased region" description="Polar residues" evidence="1">
    <location>
        <begin position="24"/>
        <end position="34"/>
    </location>
</feature>
<dbReference type="Proteomes" id="UP000826195">
    <property type="component" value="Unassembled WGS sequence"/>
</dbReference>
<comment type="caution">
    <text evidence="3">The sequence shown here is derived from an EMBL/GenBank/DDBJ whole genome shotgun (WGS) entry which is preliminary data.</text>
</comment>
<dbReference type="InterPro" id="IPR005135">
    <property type="entry name" value="Endo/exonuclease/phosphatase"/>
</dbReference>
<feature type="compositionally biased region" description="Basic and acidic residues" evidence="1">
    <location>
        <begin position="35"/>
        <end position="49"/>
    </location>
</feature>